<evidence type="ECO:0000256" key="9">
    <source>
        <dbReference type="RuleBase" id="RU365052"/>
    </source>
</evidence>
<dbReference type="Proteomes" id="UP000065495">
    <property type="component" value="Chromosome 2"/>
</dbReference>
<proteinExistence type="inferred from homology"/>
<dbReference type="GO" id="GO:0000387">
    <property type="term" value="P:spliceosomal snRNP assembly"/>
    <property type="evidence" value="ECO:0007669"/>
    <property type="project" value="UniProtKB-UniRule"/>
</dbReference>
<protein>
    <recommendedName>
        <fullName evidence="9">Small nuclear ribonucleoprotein G</fullName>
        <shortName evidence="9">snRNP-G</shortName>
    </recommendedName>
</protein>
<dbReference type="InterPro" id="IPR001163">
    <property type="entry name" value="Sm_dom_euk/arc"/>
</dbReference>
<dbReference type="InterPro" id="IPR010920">
    <property type="entry name" value="LSM_dom_sf"/>
</dbReference>
<dbReference type="AlphaFoldDB" id="W0T6H8"/>
<dbReference type="GO" id="GO:0071013">
    <property type="term" value="C:catalytic step 2 spliceosome"/>
    <property type="evidence" value="ECO:0007669"/>
    <property type="project" value="TreeGrafter"/>
</dbReference>
<keyword evidence="6 9" id="KW-0508">mRNA splicing</keyword>
<dbReference type="VEuPathDB" id="FungiDB:KLMA_20769"/>
<dbReference type="GO" id="GO:0005687">
    <property type="term" value="C:U4 snRNP"/>
    <property type="evidence" value="ECO:0007669"/>
    <property type="project" value="TreeGrafter"/>
</dbReference>
<comment type="subcellular location">
    <subcellularLocation>
        <location evidence="1 9">Nucleus</location>
    </subcellularLocation>
</comment>
<sequence>MSSPDLRKYMNKKLLLQLNGDRKLVGILRGYDAFLNVVLDNPIQVFDDGEVQIGPQTVVRGNSIISIEPLDSL</sequence>
<dbReference type="GO" id="GO:0097526">
    <property type="term" value="C:spliceosomal tri-snRNP complex"/>
    <property type="evidence" value="ECO:0007669"/>
    <property type="project" value="TreeGrafter"/>
</dbReference>
<name>W0T6H8_KLUMD</name>
<keyword evidence="4 9" id="KW-0747">Spliceosome</keyword>
<dbReference type="InterPro" id="IPR044641">
    <property type="entry name" value="Lsm7/SmG-like"/>
</dbReference>
<evidence type="ECO:0000256" key="1">
    <source>
        <dbReference type="ARBA" id="ARBA00004123"/>
    </source>
</evidence>
<dbReference type="OrthoDB" id="2146at2759"/>
<keyword evidence="7 9" id="KW-0539">Nucleus</keyword>
<dbReference type="GO" id="GO:0005682">
    <property type="term" value="C:U5 snRNP"/>
    <property type="evidence" value="ECO:0007669"/>
    <property type="project" value="TreeGrafter"/>
</dbReference>
<dbReference type="PANTHER" id="PTHR10553">
    <property type="entry name" value="SMALL NUCLEAR RIBONUCLEOPROTEIN"/>
    <property type="match status" value="1"/>
</dbReference>
<reference evidence="11 12" key="1">
    <citation type="journal article" date="2015" name="Biotechnol. Biofuels">
        <title>Genetic basis of the highly efficient yeast Kluyveromyces marxianus: complete genome sequence and transcriptome analyses.</title>
        <authorList>
            <person name="Lertwattanasakul N."/>
            <person name="Kosaka T."/>
            <person name="Hosoyama A."/>
            <person name="Suzuki Y."/>
            <person name="Rodrussamee N."/>
            <person name="Matsutani M."/>
            <person name="Murata M."/>
            <person name="Fujimoto N."/>
            <person name="Suprayogi"/>
            <person name="Tsuchikane K."/>
            <person name="Limtong S."/>
            <person name="Fujita N."/>
            <person name="Yamada M."/>
        </authorList>
    </citation>
    <scope>NUCLEOTIDE SEQUENCE [LARGE SCALE GENOMIC DNA]</scope>
    <source>
        <strain evidence="12">DMKU3-1042 / BCC 29191 / NBRC 104275</strain>
    </source>
</reference>
<dbReference type="CDD" id="cd01719">
    <property type="entry name" value="Sm_G"/>
    <property type="match status" value="1"/>
</dbReference>
<evidence type="ECO:0000259" key="10">
    <source>
        <dbReference type="PROSITE" id="PS52002"/>
    </source>
</evidence>
<dbReference type="PANTHER" id="PTHR10553:SF2">
    <property type="entry name" value="SMALL NUCLEAR RIBONUCLEOPROTEIN G"/>
    <property type="match status" value="1"/>
</dbReference>
<dbReference type="GO" id="GO:0003723">
    <property type="term" value="F:RNA binding"/>
    <property type="evidence" value="ECO:0007669"/>
    <property type="project" value="UniProtKB-UniRule"/>
</dbReference>
<dbReference type="GO" id="GO:0071004">
    <property type="term" value="C:U2-type prespliceosome"/>
    <property type="evidence" value="ECO:0007669"/>
    <property type="project" value="TreeGrafter"/>
</dbReference>
<dbReference type="SMART" id="SM00651">
    <property type="entry name" value="Sm"/>
    <property type="match status" value="1"/>
</dbReference>
<dbReference type="Pfam" id="PF01423">
    <property type="entry name" value="LSM"/>
    <property type="match status" value="1"/>
</dbReference>
<evidence type="ECO:0000313" key="11">
    <source>
        <dbReference type="EMBL" id="BAO39227.1"/>
    </source>
</evidence>
<comment type="similarity">
    <text evidence="2 9">Belongs to the snRNP Sm proteins family.</text>
</comment>
<dbReference type="PROSITE" id="PS52002">
    <property type="entry name" value="SM"/>
    <property type="match status" value="1"/>
</dbReference>
<keyword evidence="8 9" id="KW-0687">Ribonucleoprotein</keyword>
<dbReference type="InterPro" id="IPR034098">
    <property type="entry name" value="Sm_G"/>
</dbReference>
<evidence type="ECO:0000256" key="2">
    <source>
        <dbReference type="ARBA" id="ARBA00006850"/>
    </source>
</evidence>
<dbReference type="FunFam" id="2.30.30.100:FF:000023">
    <property type="entry name" value="Small nuclear ribonucleoprotein G"/>
    <property type="match status" value="1"/>
</dbReference>
<dbReference type="KEGG" id="kmx:KLMA_20769"/>
<accession>W0T6H8</accession>
<dbReference type="InterPro" id="IPR047575">
    <property type="entry name" value="Sm"/>
</dbReference>
<dbReference type="Gene3D" id="2.30.30.100">
    <property type="match status" value="1"/>
</dbReference>
<keyword evidence="3 9" id="KW-0507">mRNA processing</keyword>
<dbReference type="GO" id="GO:0034719">
    <property type="term" value="C:SMN-Sm protein complex"/>
    <property type="evidence" value="ECO:0007669"/>
    <property type="project" value="TreeGrafter"/>
</dbReference>
<feature type="domain" description="Sm" evidence="10">
    <location>
        <begin position="1"/>
        <end position="73"/>
    </location>
</feature>
<dbReference type="SUPFAM" id="SSF50182">
    <property type="entry name" value="Sm-like ribonucleoproteins"/>
    <property type="match status" value="1"/>
</dbReference>
<evidence type="ECO:0000256" key="7">
    <source>
        <dbReference type="ARBA" id="ARBA00023242"/>
    </source>
</evidence>
<evidence type="ECO:0000256" key="4">
    <source>
        <dbReference type="ARBA" id="ARBA00022728"/>
    </source>
</evidence>
<dbReference type="GO" id="GO:0071011">
    <property type="term" value="C:precatalytic spliceosome"/>
    <property type="evidence" value="ECO:0007669"/>
    <property type="project" value="TreeGrafter"/>
</dbReference>
<evidence type="ECO:0000256" key="6">
    <source>
        <dbReference type="ARBA" id="ARBA00023187"/>
    </source>
</evidence>
<keyword evidence="5 9" id="KW-0694">RNA-binding</keyword>
<dbReference type="GO" id="GO:0005686">
    <property type="term" value="C:U2 snRNP"/>
    <property type="evidence" value="ECO:0007669"/>
    <property type="project" value="TreeGrafter"/>
</dbReference>
<organism evidence="11 12">
    <name type="scientific">Kluyveromyces marxianus (strain DMKU3-1042 / BCC 29191 / NBRC 104275)</name>
    <name type="common">Yeast</name>
    <name type="synonym">Candida kefyr</name>
    <dbReference type="NCBI Taxonomy" id="1003335"/>
    <lineage>
        <taxon>Eukaryota</taxon>
        <taxon>Fungi</taxon>
        <taxon>Dikarya</taxon>
        <taxon>Ascomycota</taxon>
        <taxon>Saccharomycotina</taxon>
        <taxon>Saccharomycetes</taxon>
        <taxon>Saccharomycetales</taxon>
        <taxon>Saccharomycetaceae</taxon>
        <taxon>Kluyveromyces</taxon>
    </lineage>
</organism>
<dbReference type="GeneID" id="34715225"/>
<dbReference type="EMBL" id="AP012214">
    <property type="protein sequence ID" value="BAO39227.1"/>
    <property type="molecule type" value="Genomic_DNA"/>
</dbReference>
<dbReference type="GO" id="GO:0005685">
    <property type="term" value="C:U1 snRNP"/>
    <property type="evidence" value="ECO:0007669"/>
    <property type="project" value="TreeGrafter"/>
</dbReference>
<comment type="function">
    <text evidence="9">Plays a role in pre-mRNA splicing.</text>
</comment>
<dbReference type="RefSeq" id="XP_022675080.1">
    <property type="nucleotide sequence ID" value="XM_022818410.1"/>
</dbReference>
<evidence type="ECO:0000256" key="5">
    <source>
        <dbReference type="ARBA" id="ARBA00022884"/>
    </source>
</evidence>
<evidence type="ECO:0000256" key="3">
    <source>
        <dbReference type="ARBA" id="ARBA00022664"/>
    </source>
</evidence>
<evidence type="ECO:0000313" key="12">
    <source>
        <dbReference type="Proteomes" id="UP000065495"/>
    </source>
</evidence>
<evidence type="ECO:0000256" key="8">
    <source>
        <dbReference type="ARBA" id="ARBA00023274"/>
    </source>
</evidence>
<gene>
    <name evidence="11" type="ORF">KLMA_20769</name>
</gene>